<dbReference type="SMART" id="SM00181">
    <property type="entry name" value="EGF"/>
    <property type="match status" value="13"/>
</dbReference>
<feature type="domain" description="EGF-like" evidence="2">
    <location>
        <begin position="735"/>
        <end position="746"/>
    </location>
</feature>
<feature type="transmembrane region" description="Helical" evidence="1">
    <location>
        <begin position="1090"/>
        <end position="1112"/>
    </location>
</feature>
<dbReference type="PROSITE" id="PS00022">
    <property type="entry name" value="EGF_1"/>
    <property type="match status" value="1"/>
</dbReference>
<dbReference type="InterPro" id="IPR000742">
    <property type="entry name" value="EGF"/>
</dbReference>
<evidence type="ECO:0000313" key="4">
    <source>
        <dbReference type="EMBL" id="ESU40799.1"/>
    </source>
</evidence>
<evidence type="ECO:0000259" key="2">
    <source>
        <dbReference type="PROSITE" id="PS00022"/>
    </source>
</evidence>
<dbReference type="VEuPathDB" id="GiardiaDB:GL50581_4180"/>
<keyword evidence="1" id="KW-0472">Membrane</keyword>
<protein>
    <recommendedName>
        <fullName evidence="2 3">EGF-like domain-containing protein</fullName>
    </recommendedName>
</protein>
<evidence type="ECO:0000259" key="3">
    <source>
        <dbReference type="PROSITE" id="PS01186"/>
    </source>
</evidence>
<feature type="domain" description="EGF-like" evidence="3">
    <location>
        <begin position="322"/>
        <end position="335"/>
    </location>
</feature>
<dbReference type="EMBL" id="AHHH01000173">
    <property type="protein sequence ID" value="ESU40799.1"/>
    <property type="molecule type" value="Genomic_DNA"/>
</dbReference>
<dbReference type="AlphaFoldDB" id="V6TQC8"/>
<dbReference type="SUPFAM" id="SSF57184">
    <property type="entry name" value="Growth factor receptor domain"/>
    <property type="match status" value="1"/>
</dbReference>
<dbReference type="VEuPathDB" id="GiardiaDB:DHA2_154159"/>
<dbReference type="Gene3D" id="2.10.25.10">
    <property type="entry name" value="Laminin"/>
    <property type="match status" value="2"/>
</dbReference>
<dbReference type="VEuPathDB" id="GiardiaDB:QR46_4802"/>
<comment type="caution">
    <text evidence="4">The sequence shown here is derived from an EMBL/GenBank/DDBJ whole genome shotgun (WGS) entry which is preliminary data.</text>
</comment>
<gene>
    <name evidence="4" type="ORF">GSB_154904</name>
</gene>
<organism evidence="4 5">
    <name type="scientific">Giardia intestinalis</name>
    <name type="common">Giardia lamblia</name>
    <dbReference type="NCBI Taxonomy" id="5741"/>
    <lineage>
        <taxon>Eukaryota</taxon>
        <taxon>Metamonada</taxon>
        <taxon>Diplomonadida</taxon>
        <taxon>Hexamitidae</taxon>
        <taxon>Giardiinae</taxon>
        <taxon>Giardia</taxon>
    </lineage>
</organism>
<keyword evidence="1" id="KW-0812">Transmembrane</keyword>
<reference evidence="5" key="1">
    <citation type="submission" date="2012-02" db="EMBL/GenBank/DDBJ databases">
        <title>Genome sequencing of Giardia lamblia Genotypes A2 and B isolates (DH and GS) and comparative analysis with the genomes of Genotypes A1 and E (WB and Pig).</title>
        <authorList>
            <person name="Adam R."/>
            <person name="Dahlstrom E."/>
            <person name="Martens C."/>
            <person name="Bruno D."/>
            <person name="Barbian K."/>
            <person name="Porcella S.F."/>
            <person name="Nash T."/>
        </authorList>
    </citation>
    <scope>NUCLEOTIDE SEQUENCE</scope>
    <source>
        <strain evidence="5">GS</strain>
    </source>
</reference>
<accession>V6TQC8</accession>
<name>V6TQC8_GIAIN</name>
<evidence type="ECO:0000256" key="1">
    <source>
        <dbReference type="SAM" id="Phobius"/>
    </source>
</evidence>
<feature type="domain" description="EGF-like" evidence="3">
    <location>
        <begin position="1061"/>
        <end position="1075"/>
    </location>
</feature>
<evidence type="ECO:0000313" key="5">
    <source>
        <dbReference type="Proteomes" id="UP000018040"/>
    </source>
</evidence>
<sequence>MCCEEVHCAATAQPNAYTATTQDICGGTGEYTTFGDPNDPFVTCTPNDSNNDKVSAYNGTFFAKPGCVRVSKIDKTRRFYCGFLEGLTDNLPTSTPPTCAVPSDQSSTAETCTACPTDFHLVHLEDGTKTYMHENCHSSRSSSRMWYDYCGGTGDCIKKADQANYACDCGTGARWNDTLKTCITEVCKLDPKLVGSYAPEYCAAPSSASLHCTVGRDTTWQCDCPRGDYTTYNKTCILKAKNADPTTKLARGPCGGPGAGYINDNGSCTCNAGFRRVGDLCYSYDCLPVGVTADTKGLDLNLHVCSGKGVCAYNQLTGRYGCECDTGYEAFGGYCTQPGCAGKVIHNGEIKYVECKVYDGTVGSCVQNANKNTYSCSCKFPYKPANGLCVHQRCMPGDVYCGGDALAACVKGSDYYYSCVCSEGYEKGQLYDECIPSKCVYRNSLSDLAVACNGLGTCSGEGSLLKNRKCACNSNAQLVTLRDASGELRQTCVLASCISSSGGVDPPIICGGLGRCGSSGCICNDGYTSFGNTCVSPKCLINTISANNAIATSICGGDTIGECVKTGTAGTFEDYTCKCKDGLTGYEVVDGFCLPSSCIFEVKVSEGNTQKTMCGGSHLGSCILNLTESVKAHCKCENWYTVVQIDTGKCMHTNCLSKILPGNPSQKLECSGHGTCRGSKNTGYSCTCESNYETLSVSGQNYLCIPSKCLTSSTGLEKICSGRGQCSLDKDTEGCKCYTEYTGDKCETCAAGHKEYTDKRCYPTDCPEDDSCSAEATPVAGTCQLVNSRFVCVCTDSSFIIDKQSKKCRKSKCFYTDPYDNIEKKRYNMGYCDDSGETEKCSCSSGTILVGTGVCVYTECMPESSKDDPATICNKRGTCIRSSVDGKGMCQCDSNVYRTDKKSGQCFVKECFGAADSILSEVCDGGSTCDENTKKCNCNVDGFQSLSGQNGCAHTNCISSDSKLCSGFGACEKIDGSYRCLCASHYTLVEKDCVPTNCLNSTVTCNGGGTCTGTGASANCSCRQGWASHGALCYPAVCVANGLICDGNGRCVFENGVTPTCVCNEGFTLTDDFICGVPAFSNKSSAGTTIATVVVVLLVLAAVAGFLVWWFVIRPRKGGALRERAPRKDASLTRSRSLKKQAASGASFHANAPLLSQLSNANSSIQL</sequence>
<dbReference type="VEuPathDB" id="GiardiaDB:GL50803_00114991"/>
<dbReference type="OrthoDB" id="4062651at2759"/>
<dbReference type="PROSITE" id="PS01186">
    <property type="entry name" value="EGF_2"/>
    <property type="match status" value="2"/>
</dbReference>
<dbReference type="InterPro" id="IPR009030">
    <property type="entry name" value="Growth_fac_rcpt_cys_sf"/>
</dbReference>
<keyword evidence="1" id="KW-1133">Transmembrane helix</keyword>
<reference evidence="4 5" key="2">
    <citation type="journal article" date="2013" name="Genome Biol. Evol.">
        <title>Genome sequencing of Giardia lamblia genotypes A2 and B isolates (DH and GS) and comparative analysis with the genomes of genotypes A1 and E (WB and Pig).</title>
        <authorList>
            <person name="Adam R.D."/>
            <person name="Dahlstrom E.W."/>
            <person name="Martens C.A."/>
            <person name="Bruno D.P."/>
            <person name="Barbian K.D."/>
            <person name="Ricklefs S.M."/>
            <person name="Hernandez M.M."/>
            <person name="Narla N.P."/>
            <person name="Patel R.B."/>
            <person name="Porcella S.F."/>
            <person name="Nash T.E."/>
        </authorList>
    </citation>
    <scope>NUCLEOTIDE SEQUENCE [LARGE SCALE GENOMIC DNA]</scope>
    <source>
        <strain evidence="4 5">GS</strain>
    </source>
</reference>
<dbReference type="Proteomes" id="UP000018040">
    <property type="component" value="Unassembled WGS sequence"/>
</dbReference>
<proteinExistence type="predicted"/>